<protein>
    <submittedName>
        <fullName evidence="1">DUF2313 domain-containing protein</fullName>
    </submittedName>
</protein>
<dbReference type="EMBL" id="CP042469">
    <property type="protein sequence ID" value="QOX63677.1"/>
    <property type="molecule type" value="Genomic_DNA"/>
</dbReference>
<accession>A0ACD1AB17</accession>
<sequence length="178" mass="20070">MNLTHLLPDYYKSSTEAVKLQTAFGTWTDSLYSAKTELLRQMNVSTATWGLSTWEKALGLETDATKPYSFRRERVMSKLRGAGTTTAAMIRNVAESFSNGEVAIIEYNHENRFEVKFTGTFGLPPNMADLTKAIEEIKPAHLAYSYVFIFNTHEALSAYTHAELSSYTHGQLKNEVRI</sequence>
<organism evidence="1 2">
    <name type="scientific">Anoxybacterium hadale</name>
    <dbReference type="NCBI Taxonomy" id="3408580"/>
    <lineage>
        <taxon>Bacteria</taxon>
        <taxon>Bacillati</taxon>
        <taxon>Bacillota</taxon>
        <taxon>Clostridia</taxon>
        <taxon>Peptostreptococcales</taxon>
        <taxon>Anaerovoracaceae</taxon>
        <taxon>Anoxybacterium</taxon>
    </lineage>
</organism>
<keyword evidence="2" id="KW-1185">Reference proteome</keyword>
<dbReference type="Proteomes" id="UP000594014">
    <property type="component" value="Chromosome"/>
</dbReference>
<name>A0ACD1AB17_9FIRM</name>
<evidence type="ECO:0000313" key="2">
    <source>
        <dbReference type="Proteomes" id="UP000594014"/>
    </source>
</evidence>
<evidence type="ECO:0000313" key="1">
    <source>
        <dbReference type="EMBL" id="QOX63677.1"/>
    </source>
</evidence>
<gene>
    <name evidence="1" type="ORF">FRZ06_10105</name>
</gene>
<reference evidence="1" key="1">
    <citation type="submission" date="2019-08" db="EMBL/GenBank/DDBJ databases">
        <title>Genome sequence of Clostridiales bacterium MT110.</title>
        <authorList>
            <person name="Cao J."/>
        </authorList>
    </citation>
    <scope>NUCLEOTIDE SEQUENCE</scope>
    <source>
        <strain evidence="1">MT110</strain>
    </source>
</reference>
<proteinExistence type="predicted"/>